<evidence type="ECO:0000256" key="4">
    <source>
        <dbReference type="ARBA" id="ARBA00023136"/>
    </source>
</evidence>
<comment type="caution">
    <text evidence="7">The sequence shown here is derived from an EMBL/GenBank/DDBJ whole genome shotgun (WGS) entry which is preliminary data.</text>
</comment>
<dbReference type="RefSeq" id="WP_244641476.1">
    <property type="nucleotide sequence ID" value="NZ_BMZQ01000002.1"/>
</dbReference>
<evidence type="ECO:0000256" key="3">
    <source>
        <dbReference type="ARBA" id="ARBA00022989"/>
    </source>
</evidence>
<keyword evidence="3 5" id="KW-1133">Transmembrane helix</keyword>
<dbReference type="PIRSF" id="PIRSF031804">
    <property type="entry name" value="UCP031804"/>
    <property type="match status" value="1"/>
</dbReference>
<evidence type="ECO:0000313" key="7">
    <source>
        <dbReference type="EMBL" id="GHD18459.1"/>
    </source>
</evidence>
<evidence type="ECO:0000256" key="1">
    <source>
        <dbReference type="ARBA" id="ARBA00004127"/>
    </source>
</evidence>
<sequence length="123" mass="13552">MARVNTDEILKPVDAAENARREERVRKGLWPTLRKAAAYIPFAEEVVAGYYCALDPKTPFRTRGILLAALAYFVLPFDIVPDFILGVGFTDDLAVLTAAISAIRGQIQPRHRAAAKQALAERA</sequence>
<dbReference type="Proteomes" id="UP000630142">
    <property type="component" value="Unassembled WGS sequence"/>
</dbReference>
<organism evidence="7 8">
    <name type="scientific">Tianweitania populi</name>
    <dbReference type="NCBI Taxonomy" id="1607949"/>
    <lineage>
        <taxon>Bacteria</taxon>
        <taxon>Pseudomonadati</taxon>
        <taxon>Pseudomonadota</taxon>
        <taxon>Alphaproteobacteria</taxon>
        <taxon>Hyphomicrobiales</taxon>
        <taxon>Phyllobacteriaceae</taxon>
        <taxon>Tianweitania</taxon>
    </lineage>
</organism>
<comment type="subcellular location">
    <subcellularLocation>
        <location evidence="1">Endomembrane system</location>
        <topology evidence="1">Multi-pass membrane protein</topology>
    </subcellularLocation>
</comment>
<accession>A0A8J3DZN7</accession>
<evidence type="ECO:0000259" key="6">
    <source>
        <dbReference type="Pfam" id="PF06803"/>
    </source>
</evidence>
<name>A0A8J3DZN7_9HYPH</name>
<protein>
    <recommendedName>
        <fullName evidence="6">DUF1232 domain-containing protein</fullName>
    </recommendedName>
</protein>
<dbReference type="GO" id="GO:0012505">
    <property type="term" value="C:endomembrane system"/>
    <property type="evidence" value="ECO:0007669"/>
    <property type="project" value="UniProtKB-SubCell"/>
</dbReference>
<feature type="domain" description="DUF1232" evidence="6">
    <location>
        <begin position="63"/>
        <end position="97"/>
    </location>
</feature>
<reference evidence="7" key="1">
    <citation type="journal article" date="2014" name="Int. J. Syst. Evol. Microbiol.">
        <title>Complete genome sequence of Corynebacterium casei LMG S-19264T (=DSM 44701T), isolated from a smear-ripened cheese.</title>
        <authorList>
            <consortium name="US DOE Joint Genome Institute (JGI-PGF)"/>
            <person name="Walter F."/>
            <person name="Albersmeier A."/>
            <person name="Kalinowski J."/>
            <person name="Ruckert C."/>
        </authorList>
    </citation>
    <scope>NUCLEOTIDE SEQUENCE</scope>
    <source>
        <strain evidence="7">KCTC 42249</strain>
    </source>
</reference>
<keyword evidence="2 5" id="KW-0812">Transmembrane</keyword>
<dbReference type="AlphaFoldDB" id="A0A8J3DZN7"/>
<dbReference type="Pfam" id="PF06803">
    <property type="entry name" value="DUF1232"/>
    <property type="match status" value="1"/>
</dbReference>
<proteinExistence type="predicted"/>
<dbReference type="InterPro" id="IPR016983">
    <property type="entry name" value="UCP031804"/>
</dbReference>
<evidence type="ECO:0000256" key="2">
    <source>
        <dbReference type="ARBA" id="ARBA00022692"/>
    </source>
</evidence>
<gene>
    <name evidence="7" type="ORF">GCM10016234_29040</name>
</gene>
<evidence type="ECO:0000256" key="5">
    <source>
        <dbReference type="SAM" id="Phobius"/>
    </source>
</evidence>
<keyword evidence="8" id="KW-1185">Reference proteome</keyword>
<reference evidence="7" key="2">
    <citation type="submission" date="2020-09" db="EMBL/GenBank/DDBJ databases">
        <authorList>
            <person name="Sun Q."/>
            <person name="Kim S."/>
        </authorList>
    </citation>
    <scope>NUCLEOTIDE SEQUENCE</scope>
    <source>
        <strain evidence="7">KCTC 42249</strain>
    </source>
</reference>
<dbReference type="InterPro" id="IPR010652">
    <property type="entry name" value="DUF1232"/>
</dbReference>
<dbReference type="EMBL" id="BMZQ01000002">
    <property type="protein sequence ID" value="GHD18459.1"/>
    <property type="molecule type" value="Genomic_DNA"/>
</dbReference>
<keyword evidence="4 5" id="KW-0472">Membrane</keyword>
<feature type="transmembrane region" description="Helical" evidence="5">
    <location>
        <begin position="60"/>
        <end position="77"/>
    </location>
</feature>
<evidence type="ECO:0000313" key="8">
    <source>
        <dbReference type="Proteomes" id="UP000630142"/>
    </source>
</evidence>